<evidence type="ECO:0000256" key="14">
    <source>
        <dbReference type="ARBA" id="ARBA00022777"/>
    </source>
</evidence>
<keyword evidence="15 22" id="KW-0067">ATP-binding</keyword>
<dbReference type="Pfam" id="PF08263">
    <property type="entry name" value="LRRNT_2"/>
    <property type="match status" value="1"/>
</dbReference>
<dbReference type="PROSITE" id="PS00108">
    <property type="entry name" value="PROTEIN_KINASE_ST"/>
    <property type="match status" value="1"/>
</dbReference>
<accession>A0A3L6SPH8</accession>
<dbReference type="GO" id="GO:0005886">
    <property type="term" value="C:plasma membrane"/>
    <property type="evidence" value="ECO:0007669"/>
    <property type="project" value="UniProtKB-SubCell"/>
</dbReference>
<dbReference type="SMART" id="SM00220">
    <property type="entry name" value="S_TKc"/>
    <property type="match status" value="1"/>
</dbReference>
<dbReference type="SUPFAM" id="SSF52058">
    <property type="entry name" value="L domain-like"/>
    <property type="match status" value="1"/>
</dbReference>
<dbReference type="InterPro" id="IPR008271">
    <property type="entry name" value="Ser/Thr_kinase_AS"/>
</dbReference>
<feature type="transmembrane region" description="Helical" evidence="23">
    <location>
        <begin position="738"/>
        <end position="757"/>
    </location>
</feature>
<dbReference type="OrthoDB" id="681904at2759"/>
<comment type="similarity">
    <text evidence="3">Belongs to the protein kinase superfamily. Ser/Thr protein kinase family.</text>
</comment>
<evidence type="ECO:0000256" key="15">
    <source>
        <dbReference type="ARBA" id="ARBA00022840"/>
    </source>
</evidence>
<protein>
    <recommendedName>
        <fullName evidence="4">non-specific serine/threonine protein kinase</fullName>
        <ecNumber evidence="4">2.7.11.1</ecNumber>
    </recommendedName>
</protein>
<comment type="subcellular location">
    <subcellularLocation>
        <location evidence="1">Cell membrane</location>
        <topology evidence="1">Single-pass membrane protein</topology>
    </subcellularLocation>
    <subcellularLocation>
        <location evidence="2">Membrane</location>
        <topology evidence="2">Single-pass type I membrane protein</topology>
    </subcellularLocation>
</comment>
<dbReference type="PANTHER" id="PTHR27008">
    <property type="entry name" value="OS04G0122200 PROTEIN"/>
    <property type="match status" value="1"/>
</dbReference>
<dbReference type="Pfam" id="PF13855">
    <property type="entry name" value="LRR_8"/>
    <property type="match status" value="3"/>
</dbReference>
<name>A0A3L6SPH8_PANMI</name>
<evidence type="ECO:0000256" key="10">
    <source>
        <dbReference type="ARBA" id="ARBA00022692"/>
    </source>
</evidence>
<reference evidence="27" key="1">
    <citation type="journal article" date="2019" name="Nat. Commun.">
        <title>The genome of broomcorn millet.</title>
        <authorList>
            <person name="Zou C."/>
            <person name="Miki D."/>
            <person name="Li D."/>
            <person name="Tang Q."/>
            <person name="Xiao L."/>
            <person name="Rajput S."/>
            <person name="Deng P."/>
            <person name="Jia W."/>
            <person name="Huang R."/>
            <person name="Zhang M."/>
            <person name="Sun Y."/>
            <person name="Hu J."/>
            <person name="Fu X."/>
            <person name="Schnable P.S."/>
            <person name="Li F."/>
            <person name="Zhang H."/>
            <person name="Feng B."/>
            <person name="Zhu X."/>
            <person name="Liu R."/>
            <person name="Schnable J.C."/>
            <person name="Zhu J.-K."/>
            <person name="Zhang H."/>
        </authorList>
    </citation>
    <scope>NUCLEOTIDE SEQUENCE [LARGE SCALE GENOMIC DNA]</scope>
</reference>
<dbReference type="InterPro" id="IPR011009">
    <property type="entry name" value="Kinase-like_dom_sf"/>
</dbReference>
<dbReference type="SMART" id="SM00369">
    <property type="entry name" value="LRR_TYP"/>
    <property type="match status" value="13"/>
</dbReference>
<evidence type="ECO:0000256" key="24">
    <source>
        <dbReference type="SAM" id="SignalP"/>
    </source>
</evidence>
<comment type="catalytic activity">
    <reaction evidence="21">
        <text>L-seryl-[protein] + ATP = O-phospho-L-seryl-[protein] + ADP + H(+)</text>
        <dbReference type="Rhea" id="RHEA:17989"/>
        <dbReference type="Rhea" id="RHEA-COMP:9863"/>
        <dbReference type="Rhea" id="RHEA-COMP:11604"/>
        <dbReference type="ChEBI" id="CHEBI:15378"/>
        <dbReference type="ChEBI" id="CHEBI:29999"/>
        <dbReference type="ChEBI" id="CHEBI:30616"/>
        <dbReference type="ChEBI" id="CHEBI:83421"/>
        <dbReference type="ChEBI" id="CHEBI:456216"/>
        <dbReference type="EC" id="2.7.11.1"/>
    </reaction>
</comment>
<dbReference type="SUPFAM" id="SSF56112">
    <property type="entry name" value="Protein kinase-like (PK-like)"/>
    <property type="match status" value="1"/>
</dbReference>
<keyword evidence="9" id="KW-0808">Transferase</keyword>
<comment type="catalytic activity">
    <reaction evidence="20">
        <text>L-threonyl-[protein] + ATP = O-phospho-L-threonyl-[protein] + ADP + H(+)</text>
        <dbReference type="Rhea" id="RHEA:46608"/>
        <dbReference type="Rhea" id="RHEA-COMP:11060"/>
        <dbReference type="Rhea" id="RHEA-COMP:11605"/>
        <dbReference type="ChEBI" id="CHEBI:15378"/>
        <dbReference type="ChEBI" id="CHEBI:30013"/>
        <dbReference type="ChEBI" id="CHEBI:30616"/>
        <dbReference type="ChEBI" id="CHEBI:61977"/>
        <dbReference type="ChEBI" id="CHEBI:456216"/>
        <dbReference type="EC" id="2.7.11.1"/>
    </reaction>
</comment>
<dbReference type="GO" id="GO:0005524">
    <property type="term" value="F:ATP binding"/>
    <property type="evidence" value="ECO:0007669"/>
    <property type="project" value="UniProtKB-UniRule"/>
</dbReference>
<keyword evidence="16 23" id="KW-1133">Transmembrane helix</keyword>
<feature type="signal peptide" evidence="24">
    <location>
        <begin position="1"/>
        <end position="20"/>
    </location>
</feature>
<evidence type="ECO:0000256" key="19">
    <source>
        <dbReference type="ARBA" id="ARBA00023180"/>
    </source>
</evidence>
<evidence type="ECO:0000256" key="9">
    <source>
        <dbReference type="ARBA" id="ARBA00022679"/>
    </source>
</evidence>
<dbReference type="FunFam" id="3.80.10.10:FF:000095">
    <property type="entry name" value="LRR receptor-like serine/threonine-protein kinase GSO1"/>
    <property type="match status" value="2"/>
</dbReference>
<keyword evidence="27" id="KW-1185">Reference proteome</keyword>
<feature type="domain" description="Protein kinase" evidence="25">
    <location>
        <begin position="793"/>
        <end position="1091"/>
    </location>
</feature>
<dbReference type="Proteomes" id="UP000275267">
    <property type="component" value="Unassembled WGS sequence"/>
</dbReference>
<evidence type="ECO:0000256" key="4">
    <source>
        <dbReference type="ARBA" id="ARBA00012513"/>
    </source>
</evidence>
<proteinExistence type="inferred from homology"/>
<dbReference type="EC" id="2.7.11.1" evidence="4"/>
<dbReference type="FunFam" id="1.10.510.10:FF:000358">
    <property type="entry name" value="Putative leucine-rich repeat receptor-like serine/threonine-protein kinase"/>
    <property type="match status" value="1"/>
</dbReference>
<evidence type="ECO:0000313" key="26">
    <source>
        <dbReference type="EMBL" id="RLN24536.1"/>
    </source>
</evidence>
<evidence type="ECO:0000256" key="6">
    <source>
        <dbReference type="ARBA" id="ARBA00022527"/>
    </source>
</evidence>
<keyword evidence="8" id="KW-0433">Leucine-rich repeat</keyword>
<comment type="caution">
    <text evidence="26">The sequence shown here is derived from an EMBL/GenBank/DDBJ whole genome shotgun (WGS) entry which is preliminary data.</text>
</comment>
<dbReference type="SMART" id="SM00365">
    <property type="entry name" value="LRR_SD22"/>
    <property type="match status" value="9"/>
</dbReference>
<dbReference type="Pfam" id="PF00069">
    <property type="entry name" value="Pkinase"/>
    <property type="match status" value="1"/>
</dbReference>
<dbReference type="STRING" id="4540.A0A3L6SPH8"/>
<evidence type="ECO:0000256" key="16">
    <source>
        <dbReference type="ARBA" id="ARBA00022989"/>
    </source>
</evidence>
<evidence type="ECO:0000256" key="11">
    <source>
        <dbReference type="ARBA" id="ARBA00022729"/>
    </source>
</evidence>
<dbReference type="AlphaFoldDB" id="A0A3L6SPH8"/>
<dbReference type="FunFam" id="3.80.10.10:FF:000101">
    <property type="entry name" value="LRR receptor-like serine/threonine-protein kinase ERECTA"/>
    <property type="match status" value="1"/>
</dbReference>
<sequence length="1095" mass="119633">MALSCIRMALFILLTPCTAALAPPSNTTDLAALLAFKAQLKDPLGILAGNWTATESFCSWIGVSCSRSGQRVTGLEFNHVPLQGSIAPQLGNLSFLSSLALRNTSLVGPLPSELGTLRRLQTLLLPNNSMSGTIPRTLANLTRLELLDLAGNNFIGGIPYELQNLHSLQMFQLADNDLSGEIPQDLFNNTPSLSIIHLGSNRLTGRIPRSIITLSNLEKLILQKNLLSGPMPPAIFNMSQLWGLSVARNNLSGPIPGNDSFHLPMLQVISLGENQFNGPIPLGLSACQNLETLALSVNNFTGTVPSWLATLPNLTIIYLSTNDLIGKIPIALSNSTWLLGLDLSENNLEGEIPSELGQLRNLGYLSFANNQISGVIPDSLGNLSDLTQIDLVGNKLTGSVPLSFRNMLNLRRFFIGANQLSGNLDFLAALSKCRSLDTINIAENKFAGMLPPYMGNLSSTLQYFIAYNNRITGNIPNTFANLSNLLELSLSGNNLSGKIPTTITAMNNLQELNLSNNSLSGTILVEISRLTSLVELHLDGNKLTGFIPSSVSSLRELQIMRLSRNSLSSTIPIGLWHLQKLIELDLSQNFLSGSLPTDVGKLSAITVMDLSRNKLSGGIPISIGELHMMIYLNLSSNLFQGSIPGSFGRLVSIEELDLSSNVLSGAIPKSLTNLSYLAKLNLSFNRLDGQIPEGGVFSNITLESLMGNNALCGLPRLEIAPCQNNTDHPRSKLDLLKVILPAVLAFFVLALCLYMLVRVKVNIRRKMTAPSDTYLLNYQLISYHELVRATSNFTDDNLLGAGSFGKVFKGELDDGSVVAIKVLNMQHELASKSFDTECRALRMARHRNLVKIISTCSNLDFRALILEYMPHGSLDDWLYSDDGRQLSFLQRVGIMLDVAMAMEYLHHQHFEAVLHCDLKPSNILLDQDMIAHVSDFGISKLLAGTENSITLTSMPGTVGYMAPEFGSTGKASRASDIYSYGIVLLEVFTRKKPTDPMFVGELNLRRWVSQAFPHELSNVVDSSILQDGIEDESRPPENFSILNINLISIIELALLCSSGVPEERMPMKDVVVKLNKIKSNYILQLGKHGYIHQKT</sequence>
<evidence type="ECO:0000256" key="20">
    <source>
        <dbReference type="ARBA" id="ARBA00047899"/>
    </source>
</evidence>
<organism evidence="26 27">
    <name type="scientific">Panicum miliaceum</name>
    <name type="common">Proso millet</name>
    <name type="synonym">Broomcorn millet</name>
    <dbReference type="NCBI Taxonomy" id="4540"/>
    <lineage>
        <taxon>Eukaryota</taxon>
        <taxon>Viridiplantae</taxon>
        <taxon>Streptophyta</taxon>
        <taxon>Embryophyta</taxon>
        <taxon>Tracheophyta</taxon>
        <taxon>Spermatophyta</taxon>
        <taxon>Magnoliopsida</taxon>
        <taxon>Liliopsida</taxon>
        <taxon>Poales</taxon>
        <taxon>Poaceae</taxon>
        <taxon>PACMAD clade</taxon>
        <taxon>Panicoideae</taxon>
        <taxon>Panicodae</taxon>
        <taxon>Paniceae</taxon>
        <taxon>Panicinae</taxon>
        <taxon>Panicum</taxon>
        <taxon>Panicum sect. Panicum</taxon>
    </lineage>
</organism>
<dbReference type="Gene3D" id="3.80.10.10">
    <property type="entry name" value="Ribonuclease Inhibitor"/>
    <property type="match status" value="3"/>
</dbReference>
<dbReference type="PROSITE" id="PS50011">
    <property type="entry name" value="PROTEIN_KINASE_DOM"/>
    <property type="match status" value="1"/>
</dbReference>
<keyword evidence="18" id="KW-0675">Receptor</keyword>
<evidence type="ECO:0000256" key="13">
    <source>
        <dbReference type="ARBA" id="ARBA00022741"/>
    </source>
</evidence>
<dbReference type="InterPro" id="IPR000719">
    <property type="entry name" value="Prot_kinase_dom"/>
</dbReference>
<keyword evidence="12" id="KW-0677">Repeat</keyword>
<keyword evidence="17 23" id="KW-0472">Membrane</keyword>
<dbReference type="Gene3D" id="3.30.200.20">
    <property type="entry name" value="Phosphorylase Kinase, domain 1"/>
    <property type="match status" value="1"/>
</dbReference>
<keyword evidence="7" id="KW-0597">Phosphoprotein</keyword>
<keyword evidence="10 23" id="KW-0812">Transmembrane</keyword>
<feature type="chain" id="PRO_5018331803" description="non-specific serine/threonine protein kinase" evidence="24">
    <location>
        <begin position="21"/>
        <end position="1095"/>
    </location>
</feature>
<evidence type="ECO:0000256" key="21">
    <source>
        <dbReference type="ARBA" id="ARBA00048679"/>
    </source>
</evidence>
<evidence type="ECO:0000313" key="27">
    <source>
        <dbReference type="Proteomes" id="UP000275267"/>
    </source>
</evidence>
<evidence type="ECO:0000256" key="3">
    <source>
        <dbReference type="ARBA" id="ARBA00008684"/>
    </source>
</evidence>
<dbReference type="InterPro" id="IPR003591">
    <property type="entry name" value="Leu-rich_rpt_typical-subtyp"/>
</dbReference>
<dbReference type="InterPro" id="IPR001611">
    <property type="entry name" value="Leu-rich_rpt"/>
</dbReference>
<evidence type="ECO:0000256" key="23">
    <source>
        <dbReference type="SAM" id="Phobius"/>
    </source>
</evidence>
<evidence type="ECO:0000256" key="5">
    <source>
        <dbReference type="ARBA" id="ARBA00022475"/>
    </source>
</evidence>
<evidence type="ECO:0000256" key="17">
    <source>
        <dbReference type="ARBA" id="ARBA00023136"/>
    </source>
</evidence>
<keyword evidence="6" id="KW-0723">Serine/threonine-protein kinase</keyword>
<dbReference type="PANTHER" id="PTHR27008:SF285">
    <property type="entry name" value="PROTEIN KINASE DOMAIN-CONTAINING PROTEIN"/>
    <property type="match status" value="1"/>
</dbReference>
<dbReference type="Gene3D" id="1.10.510.10">
    <property type="entry name" value="Transferase(Phosphotransferase) domain 1"/>
    <property type="match status" value="1"/>
</dbReference>
<evidence type="ECO:0000256" key="8">
    <source>
        <dbReference type="ARBA" id="ARBA00022614"/>
    </source>
</evidence>
<dbReference type="InterPro" id="IPR017441">
    <property type="entry name" value="Protein_kinase_ATP_BS"/>
</dbReference>
<dbReference type="PROSITE" id="PS00107">
    <property type="entry name" value="PROTEIN_KINASE_ATP"/>
    <property type="match status" value="1"/>
</dbReference>
<keyword evidence="13 22" id="KW-0547">Nucleotide-binding</keyword>
<keyword evidence="14" id="KW-0418">Kinase</keyword>
<dbReference type="FunFam" id="3.30.200.20:FF:000661">
    <property type="entry name" value="Serine-threonine protein kinase plant-type"/>
    <property type="match status" value="1"/>
</dbReference>
<keyword evidence="5" id="KW-1003">Cell membrane</keyword>
<gene>
    <name evidence="26" type="ORF">C2845_PM07G19650</name>
</gene>
<evidence type="ECO:0000256" key="18">
    <source>
        <dbReference type="ARBA" id="ARBA00023170"/>
    </source>
</evidence>
<evidence type="ECO:0000256" key="7">
    <source>
        <dbReference type="ARBA" id="ARBA00022553"/>
    </source>
</evidence>
<dbReference type="GO" id="GO:0004674">
    <property type="term" value="F:protein serine/threonine kinase activity"/>
    <property type="evidence" value="ECO:0007669"/>
    <property type="project" value="UniProtKB-KW"/>
</dbReference>
<dbReference type="InterPro" id="IPR032675">
    <property type="entry name" value="LRR_dom_sf"/>
</dbReference>
<evidence type="ECO:0000256" key="1">
    <source>
        <dbReference type="ARBA" id="ARBA00004162"/>
    </source>
</evidence>
<evidence type="ECO:0000256" key="2">
    <source>
        <dbReference type="ARBA" id="ARBA00004479"/>
    </source>
</evidence>
<feature type="binding site" evidence="22">
    <location>
        <position position="821"/>
    </location>
    <ligand>
        <name>ATP</name>
        <dbReference type="ChEBI" id="CHEBI:30616"/>
    </ligand>
</feature>
<dbReference type="InterPro" id="IPR013210">
    <property type="entry name" value="LRR_N_plant-typ"/>
</dbReference>
<dbReference type="SUPFAM" id="SSF52047">
    <property type="entry name" value="RNI-like"/>
    <property type="match status" value="1"/>
</dbReference>
<dbReference type="EMBL" id="PQIB02000004">
    <property type="protein sequence ID" value="RLN24536.1"/>
    <property type="molecule type" value="Genomic_DNA"/>
</dbReference>
<evidence type="ECO:0000256" key="22">
    <source>
        <dbReference type="PROSITE-ProRule" id="PRU10141"/>
    </source>
</evidence>
<dbReference type="Pfam" id="PF00560">
    <property type="entry name" value="LRR_1"/>
    <property type="match status" value="6"/>
</dbReference>
<keyword evidence="19" id="KW-0325">Glycoprotein</keyword>
<evidence type="ECO:0000256" key="12">
    <source>
        <dbReference type="ARBA" id="ARBA00022737"/>
    </source>
</evidence>
<evidence type="ECO:0000259" key="25">
    <source>
        <dbReference type="PROSITE" id="PS50011"/>
    </source>
</evidence>
<dbReference type="InterPro" id="IPR051809">
    <property type="entry name" value="Plant_receptor-like_S/T_kinase"/>
</dbReference>
<keyword evidence="11 24" id="KW-0732">Signal</keyword>